<evidence type="ECO:0000313" key="2">
    <source>
        <dbReference type="Proteomes" id="UP000218887"/>
    </source>
</evidence>
<proteinExistence type="predicted"/>
<gene>
    <name evidence="1" type="ORF">CIL05_06965</name>
</gene>
<sequence length="80" mass="9571">MNFYSMDIKEIENTLNINHITKSIHDKEQATSTILDDWEQVQSLLNQFKQSHNIISVYGYELVHDNHFIKLYYKETYSNS</sequence>
<dbReference type="Proteomes" id="UP000218887">
    <property type="component" value="Unassembled WGS sequence"/>
</dbReference>
<accession>A0A2A2IGE1</accession>
<dbReference type="AlphaFoldDB" id="A0A2A2IGE1"/>
<organism evidence="1 2">
    <name type="scientific">Virgibacillus profundi</name>
    <dbReference type="NCBI Taxonomy" id="2024555"/>
    <lineage>
        <taxon>Bacteria</taxon>
        <taxon>Bacillati</taxon>
        <taxon>Bacillota</taxon>
        <taxon>Bacilli</taxon>
        <taxon>Bacillales</taxon>
        <taxon>Bacillaceae</taxon>
        <taxon>Virgibacillus</taxon>
    </lineage>
</organism>
<reference evidence="1 2" key="1">
    <citation type="submission" date="2017-08" db="EMBL/GenBank/DDBJ databases">
        <title>Virgibacillus indicus sp. nov. and Virgibacillus profoundi sp. nov, two moderately halophilic bacteria isolated from marine sediment by using the Microfluidic Streak Plate.</title>
        <authorList>
            <person name="Xu B."/>
            <person name="Hu B."/>
            <person name="Wang J."/>
            <person name="Zhu Y."/>
            <person name="Huang L."/>
            <person name="Du W."/>
            <person name="Huang Y."/>
        </authorList>
    </citation>
    <scope>NUCLEOTIDE SEQUENCE [LARGE SCALE GENOMIC DNA]</scope>
    <source>
        <strain evidence="1 2">IO3-P3-H5</strain>
    </source>
</reference>
<name>A0A2A2IGE1_9BACI</name>
<protein>
    <submittedName>
        <fullName evidence="1">Uncharacterized protein</fullName>
    </submittedName>
</protein>
<dbReference type="EMBL" id="NPOA01000004">
    <property type="protein sequence ID" value="PAV30200.1"/>
    <property type="molecule type" value="Genomic_DNA"/>
</dbReference>
<keyword evidence="2" id="KW-1185">Reference proteome</keyword>
<comment type="caution">
    <text evidence="1">The sequence shown here is derived from an EMBL/GenBank/DDBJ whole genome shotgun (WGS) entry which is preliminary data.</text>
</comment>
<evidence type="ECO:0000313" key="1">
    <source>
        <dbReference type="EMBL" id="PAV30200.1"/>
    </source>
</evidence>